<keyword evidence="8" id="KW-1185">Reference proteome</keyword>
<accession>A0A0N0UXB5</accession>
<sequence>MNIVILDGYTLNPGDLSWRKLSEVGEVTVYNRTPNNLIVERAVEAEIILTNKTPLPKEILAQLPKLKYIGVLATGYDVVDVEAAKEQNVVVTNIPAYGTHSVAQMVFALLLEHCQRVQRHSDAVRAGEWTNHQDWCFWNYPLIELAGKKFGIVGFGRIGYQTAQVASALGMSIIAYNRQQREVDLPNFQWADHLTDLLKEADVISLHCPLTPETEEIINRDNLAIMKASAIIINTSRGRLINNQDLADALNNGVIAGAGLDVLDVEPPSASNPLLSAKNCMITPHISWATKEARGRLLDMAVDNVKAFVAGAARNIV</sequence>
<dbReference type="FunFam" id="3.40.50.720:FF:000203">
    <property type="entry name" value="D-3-phosphoglycerate dehydrogenase (SerA)"/>
    <property type="match status" value="1"/>
</dbReference>
<dbReference type="PANTHER" id="PTHR43761">
    <property type="entry name" value="D-ISOMER SPECIFIC 2-HYDROXYACID DEHYDROGENASE FAMILY PROTEIN (AFU_ORTHOLOGUE AFUA_1G13630)"/>
    <property type="match status" value="1"/>
</dbReference>
<keyword evidence="2 4" id="KW-0560">Oxidoreductase</keyword>
<dbReference type="GO" id="GO:0016616">
    <property type="term" value="F:oxidoreductase activity, acting on the CH-OH group of donors, NAD or NADP as acceptor"/>
    <property type="evidence" value="ECO:0007669"/>
    <property type="project" value="InterPro"/>
</dbReference>
<organism evidence="7 8">
    <name type="scientific">Lysinibacillus macroides</name>
    <dbReference type="NCBI Taxonomy" id="33935"/>
    <lineage>
        <taxon>Bacteria</taxon>
        <taxon>Bacillati</taxon>
        <taxon>Bacillota</taxon>
        <taxon>Bacilli</taxon>
        <taxon>Bacillales</taxon>
        <taxon>Bacillaceae</taxon>
        <taxon>Lysinibacillus</taxon>
    </lineage>
</organism>
<dbReference type="InterPro" id="IPR050418">
    <property type="entry name" value="D-iso_2-hydroxyacid_DH_PdxB"/>
</dbReference>
<dbReference type="InterPro" id="IPR029753">
    <property type="entry name" value="D-isomer_DH_CS"/>
</dbReference>
<dbReference type="AlphaFoldDB" id="A0A0N0UXB5"/>
<evidence type="ECO:0000313" key="7">
    <source>
        <dbReference type="EMBL" id="KOY83734.1"/>
    </source>
</evidence>
<comment type="similarity">
    <text evidence="1 4">Belongs to the D-isomer specific 2-hydroxyacid dehydrogenase family.</text>
</comment>
<evidence type="ECO:0000256" key="1">
    <source>
        <dbReference type="ARBA" id="ARBA00005854"/>
    </source>
</evidence>
<protein>
    <submittedName>
        <fullName evidence="7">Glycerate dehydrogenase</fullName>
    </submittedName>
</protein>
<evidence type="ECO:0000259" key="6">
    <source>
        <dbReference type="Pfam" id="PF02826"/>
    </source>
</evidence>
<evidence type="ECO:0000256" key="3">
    <source>
        <dbReference type="ARBA" id="ARBA00023027"/>
    </source>
</evidence>
<dbReference type="SUPFAM" id="SSF52283">
    <property type="entry name" value="Formate/glycerate dehydrogenase catalytic domain-like"/>
    <property type="match status" value="1"/>
</dbReference>
<dbReference type="SUPFAM" id="SSF51735">
    <property type="entry name" value="NAD(P)-binding Rossmann-fold domains"/>
    <property type="match status" value="1"/>
</dbReference>
<feature type="domain" description="D-isomer specific 2-hydroxyacid dehydrogenase catalytic" evidence="5">
    <location>
        <begin position="20"/>
        <end position="315"/>
    </location>
</feature>
<dbReference type="GO" id="GO:0051287">
    <property type="term" value="F:NAD binding"/>
    <property type="evidence" value="ECO:0007669"/>
    <property type="project" value="InterPro"/>
</dbReference>
<dbReference type="InterPro" id="IPR036291">
    <property type="entry name" value="NAD(P)-bd_dom_sf"/>
</dbReference>
<evidence type="ECO:0000313" key="8">
    <source>
        <dbReference type="Proteomes" id="UP000037977"/>
    </source>
</evidence>
<dbReference type="Pfam" id="PF02826">
    <property type="entry name" value="2-Hacid_dh_C"/>
    <property type="match status" value="1"/>
</dbReference>
<feature type="domain" description="D-isomer specific 2-hydroxyacid dehydrogenase NAD-binding" evidence="6">
    <location>
        <begin position="107"/>
        <end position="287"/>
    </location>
</feature>
<dbReference type="PANTHER" id="PTHR43761:SF1">
    <property type="entry name" value="D-ISOMER SPECIFIC 2-HYDROXYACID DEHYDROGENASE CATALYTIC DOMAIN-CONTAINING PROTEIN-RELATED"/>
    <property type="match status" value="1"/>
</dbReference>
<keyword evidence="3" id="KW-0520">NAD</keyword>
<dbReference type="PROSITE" id="PS00671">
    <property type="entry name" value="D_2_HYDROXYACID_DH_3"/>
    <property type="match status" value="1"/>
</dbReference>
<dbReference type="Proteomes" id="UP000037977">
    <property type="component" value="Unassembled WGS sequence"/>
</dbReference>
<proteinExistence type="inferred from homology"/>
<evidence type="ECO:0000256" key="4">
    <source>
        <dbReference type="RuleBase" id="RU003719"/>
    </source>
</evidence>
<dbReference type="InterPro" id="IPR006140">
    <property type="entry name" value="D-isomer_DH_NAD-bd"/>
</dbReference>
<dbReference type="OrthoDB" id="9805416at2"/>
<dbReference type="InterPro" id="IPR006139">
    <property type="entry name" value="D-isomer_2_OHA_DH_cat_dom"/>
</dbReference>
<comment type="caution">
    <text evidence="7">The sequence shown here is derived from an EMBL/GenBank/DDBJ whole genome shotgun (WGS) entry which is preliminary data.</text>
</comment>
<evidence type="ECO:0000256" key="2">
    <source>
        <dbReference type="ARBA" id="ARBA00023002"/>
    </source>
</evidence>
<reference evidence="7 8" key="1">
    <citation type="submission" date="2015-07" db="EMBL/GenBank/DDBJ databases">
        <title>Genome sequencing project for genomic taxonomy and phylogenomics of Bacillus-like bacteria.</title>
        <authorList>
            <person name="Liu B."/>
            <person name="Wang J."/>
            <person name="Zhu Y."/>
            <person name="Liu G."/>
            <person name="Chen Q."/>
            <person name="Chen Z."/>
            <person name="Che J."/>
            <person name="Ge C."/>
            <person name="Shi H."/>
            <person name="Pan Z."/>
            <person name="Liu X."/>
        </authorList>
    </citation>
    <scope>NUCLEOTIDE SEQUENCE [LARGE SCALE GENOMIC DNA]</scope>
    <source>
        <strain evidence="7 8">DSM 54</strain>
    </source>
</reference>
<dbReference type="PATRIC" id="fig|33935.3.peg.4626"/>
<name>A0A0N0UXB5_9BACI</name>
<dbReference type="Pfam" id="PF00389">
    <property type="entry name" value="2-Hacid_dh"/>
    <property type="match status" value="1"/>
</dbReference>
<dbReference type="CDD" id="cd12162">
    <property type="entry name" value="2-Hacid_dh_4"/>
    <property type="match status" value="1"/>
</dbReference>
<gene>
    <name evidence="7" type="ORF">ADM90_02195</name>
</gene>
<dbReference type="PROSITE" id="PS00670">
    <property type="entry name" value="D_2_HYDROXYACID_DH_2"/>
    <property type="match status" value="1"/>
</dbReference>
<dbReference type="STRING" id="33935.ADM90_02195"/>
<dbReference type="EMBL" id="LGCI01000003">
    <property type="protein sequence ID" value="KOY83734.1"/>
    <property type="molecule type" value="Genomic_DNA"/>
</dbReference>
<evidence type="ECO:0000259" key="5">
    <source>
        <dbReference type="Pfam" id="PF00389"/>
    </source>
</evidence>
<dbReference type="RefSeq" id="WP_053993432.1">
    <property type="nucleotide sequence ID" value="NZ_CP065643.1"/>
</dbReference>
<dbReference type="Gene3D" id="3.40.50.720">
    <property type="entry name" value="NAD(P)-binding Rossmann-like Domain"/>
    <property type="match status" value="2"/>
</dbReference>